<name>A0A318FLG1_KLEOX</name>
<sequence>MDIKKLRFCGLMFILFLTSCDNGQQQTTYPMTQLKHQQWLSEIQRRFDAANRYANQAVCIITPKRLKTEFTSWYRPTAGILWFIQQGLVEEKIEIEAGKYTNYYYRLTDKGAASSPNWPYSRGSGLCFGSVQVERISRITPANDLRTTDIEFIYRINGVPDWAQELMPQLFPDMKEGKISGSARFDMADNTHLRCLSGIGNYYVDEDKFFNTN</sequence>
<dbReference type="Proteomes" id="UP000247485">
    <property type="component" value="Unassembled WGS sequence"/>
</dbReference>
<evidence type="ECO:0008006" key="3">
    <source>
        <dbReference type="Google" id="ProtNLM"/>
    </source>
</evidence>
<dbReference type="EMBL" id="QJJG01000009">
    <property type="protein sequence ID" value="PXW44350.1"/>
    <property type="molecule type" value="Genomic_DNA"/>
</dbReference>
<protein>
    <recommendedName>
        <fullName evidence="3">Lipoprotein</fullName>
    </recommendedName>
</protein>
<reference evidence="1 2" key="1">
    <citation type="submission" date="2018-05" db="EMBL/GenBank/DDBJ databases">
        <title>Freshwater and sediment microbial communities from various areas in North America, analyzing microbe dynamics in response to fracking.</title>
        <authorList>
            <person name="Lamendella R."/>
        </authorList>
    </citation>
    <scope>NUCLEOTIDE SEQUENCE [LARGE SCALE GENOMIC DNA]</scope>
    <source>
        <strain evidence="1 2">67</strain>
    </source>
</reference>
<dbReference type="AlphaFoldDB" id="A0A318FLG1"/>
<accession>A0A318FLG1</accession>
<gene>
    <name evidence="1" type="ORF">DET57_10933</name>
</gene>
<evidence type="ECO:0000313" key="2">
    <source>
        <dbReference type="Proteomes" id="UP000247485"/>
    </source>
</evidence>
<organism evidence="1 2">
    <name type="scientific">Klebsiella oxytoca</name>
    <dbReference type="NCBI Taxonomy" id="571"/>
    <lineage>
        <taxon>Bacteria</taxon>
        <taxon>Pseudomonadati</taxon>
        <taxon>Pseudomonadota</taxon>
        <taxon>Gammaproteobacteria</taxon>
        <taxon>Enterobacterales</taxon>
        <taxon>Enterobacteriaceae</taxon>
        <taxon>Klebsiella/Raoultella group</taxon>
        <taxon>Klebsiella</taxon>
    </lineage>
</organism>
<evidence type="ECO:0000313" key="1">
    <source>
        <dbReference type="EMBL" id="PXW44350.1"/>
    </source>
</evidence>
<comment type="caution">
    <text evidence="1">The sequence shown here is derived from an EMBL/GenBank/DDBJ whole genome shotgun (WGS) entry which is preliminary data.</text>
</comment>
<dbReference type="RefSeq" id="WP_110274419.1">
    <property type="nucleotide sequence ID" value="NZ_QJJG01000009.1"/>
</dbReference>
<dbReference type="PROSITE" id="PS51257">
    <property type="entry name" value="PROKAR_LIPOPROTEIN"/>
    <property type="match status" value="1"/>
</dbReference>
<proteinExistence type="predicted"/>